<protein>
    <recommendedName>
        <fullName evidence="2">histidine kinase</fullName>
        <ecNumber evidence="2">2.7.13.3</ecNumber>
    </recommendedName>
</protein>
<keyword evidence="10" id="KW-0812">Transmembrane</keyword>
<keyword evidence="3" id="KW-0597">Phosphoprotein</keyword>
<dbReference type="SUPFAM" id="SSF55874">
    <property type="entry name" value="ATPase domain of HSP90 chaperone/DNA topoisomerase II/histidine kinase"/>
    <property type="match status" value="1"/>
</dbReference>
<evidence type="ECO:0000259" key="11">
    <source>
        <dbReference type="SMART" id="SM00387"/>
    </source>
</evidence>
<dbReference type="Gene3D" id="1.20.5.1930">
    <property type="match status" value="1"/>
</dbReference>
<feature type="transmembrane region" description="Helical" evidence="10">
    <location>
        <begin position="161"/>
        <end position="178"/>
    </location>
</feature>
<keyword evidence="8" id="KW-0902">Two-component regulatory system</keyword>
<feature type="transmembrane region" description="Helical" evidence="10">
    <location>
        <begin position="137"/>
        <end position="154"/>
    </location>
</feature>
<dbReference type="Gene3D" id="3.30.565.10">
    <property type="entry name" value="Histidine kinase-like ATPase, C-terminal domain"/>
    <property type="match status" value="1"/>
</dbReference>
<dbReference type="InterPro" id="IPR050482">
    <property type="entry name" value="Sensor_HK_TwoCompSys"/>
</dbReference>
<proteinExistence type="predicted"/>
<dbReference type="InterPro" id="IPR003594">
    <property type="entry name" value="HATPase_dom"/>
</dbReference>
<feature type="compositionally biased region" description="Basic and acidic residues" evidence="9">
    <location>
        <begin position="52"/>
        <end position="69"/>
    </location>
</feature>
<reference evidence="12 13" key="1">
    <citation type="journal article" date="2019" name="J Genomics">
        <title>The Draft Genome of a Hydrogen-producing Cyanobacterium, Arthrospira platensis NIES-46.</title>
        <authorList>
            <person name="Suzuki S."/>
            <person name="Yamaguchi H."/>
            <person name="Kawachi M."/>
        </authorList>
    </citation>
    <scope>NUCLEOTIDE SEQUENCE [LARGE SCALE GENOMIC DNA]</scope>
    <source>
        <strain evidence="12 13">NIES-46</strain>
    </source>
</reference>
<evidence type="ECO:0000256" key="8">
    <source>
        <dbReference type="ARBA" id="ARBA00023012"/>
    </source>
</evidence>
<evidence type="ECO:0000313" key="12">
    <source>
        <dbReference type="EMBL" id="GCE96190.1"/>
    </source>
</evidence>
<accession>A0A5M3TDS3</accession>
<feature type="domain" description="Histidine kinase/HSP90-like ATPase" evidence="11">
    <location>
        <begin position="353"/>
        <end position="445"/>
    </location>
</feature>
<organism evidence="12 13">
    <name type="scientific">Limnospira platensis NIES-46</name>
    <dbReference type="NCBI Taxonomy" id="1236695"/>
    <lineage>
        <taxon>Bacteria</taxon>
        <taxon>Bacillati</taxon>
        <taxon>Cyanobacteriota</taxon>
        <taxon>Cyanophyceae</taxon>
        <taxon>Oscillatoriophycideae</taxon>
        <taxon>Oscillatoriales</taxon>
        <taxon>Sirenicapillariaceae</taxon>
        <taxon>Limnospira</taxon>
    </lineage>
</organism>
<dbReference type="CDD" id="cd16917">
    <property type="entry name" value="HATPase_UhpB-NarQ-NarX-like"/>
    <property type="match status" value="1"/>
</dbReference>
<feature type="transmembrane region" description="Helical" evidence="10">
    <location>
        <begin position="198"/>
        <end position="219"/>
    </location>
</feature>
<keyword evidence="5" id="KW-0547">Nucleotide-binding</keyword>
<keyword evidence="6 12" id="KW-0418">Kinase</keyword>
<evidence type="ECO:0000256" key="9">
    <source>
        <dbReference type="SAM" id="MobiDB-lite"/>
    </source>
</evidence>
<name>A0A5M3TDS3_LIMPL</name>
<sequence length="453" mass="50858">MKNIFGRSSFPVPLLLYLEWVLLAIALLTAFSPLPYTQSPGGEGYRVHRQIHRPDRPETVTDRPERSPYPDRPQNRHRRHYRSRRFPLGILVSIGSLGVMGLRLPERSGRPAIRWVYIACGFTFSWLAVVFGGRGVSFFSALLLVVVIRACLLFSWRDRIAVAIFAYGLFLLWVFLRLRPLADNWADPIQGLVLTLTFNSSVLFGLVLLFILLLVGALLSEQESRQKLAEANQKLREYAMLIEDRAINQERNRIAREIHDSVGHNLTAQSIQLENVALFLAEDKQRAARHLQQARELGKEALKEVRASVRAWRSHPLKQSFGQALSQLISEFEATTSVPVASHLQIGDTLPLDISIVLYRVIQEAFTNISKHAKAKKVQLIISENNREFYLKIEDDGCGFNPGQNTTGFGLQGMGERVMAVGGNFSLNSSPGEGCKIEVKIGKNQDDDSSSIG</sequence>
<dbReference type="InterPro" id="IPR036890">
    <property type="entry name" value="HATPase_C_sf"/>
</dbReference>
<evidence type="ECO:0000256" key="1">
    <source>
        <dbReference type="ARBA" id="ARBA00000085"/>
    </source>
</evidence>
<keyword evidence="13" id="KW-1185">Reference proteome</keyword>
<dbReference type="Pfam" id="PF02518">
    <property type="entry name" value="HATPase_c"/>
    <property type="match status" value="1"/>
</dbReference>
<dbReference type="EC" id="2.7.13.3" evidence="2"/>
<evidence type="ECO:0000256" key="6">
    <source>
        <dbReference type="ARBA" id="ARBA00022777"/>
    </source>
</evidence>
<dbReference type="GO" id="GO:0016301">
    <property type="term" value="F:kinase activity"/>
    <property type="evidence" value="ECO:0007669"/>
    <property type="project" value="UniProtKB-KW"/>
</dbReference>
<dbReference type="Proteomes" id="UP000326169">
    <property type="component" value="Unassembled WGS sequence"/>
</dbReference>
<keyword evidence="10" id="KW-0472">Membrane</keyword>
<gene>
    <name evidence="12" type="ORF">NIES46_42580</name>
</gene>
<feature type="transmembrane region" description="Helical" evidence="10">
    <location>
        <begin position="112"/>
        <end position="131"/>
    </location>
</feature>
<feature type="region of interest" description="Disordered" evidence="9">
    <location>
        <begin position="40"/>
        <end position="79"/>
    </location>
</feature>
<dbReference type="Pfam" id="PF07730">
    <property type="entry name" value="HisKA_3"/>
    <property type="match status" value="1"/>
</dbReference>
<evidence type="ECO:0000256" key="5">
    <source>
        <dbReference type="ARBA" id="ARBA00022741"/>
    </source>
</evidence>
<keyword evidence="10" id="KW-1133">Transmembrane helix</keyword>
<dbReference type="InterPro" id="IPR011712">
    <property type="entry name" value="Sig_transdc_His_kin_sub3_dim/P"/>
</dbReference>
<feature type="transmembrane region" description="Helical" evidence="10">
    <location>
        <begin position="12"/>
        <end position="31"/>
    </location>
</feature>
<evidence type="ECO:0000256" key="4">
    <source>
        <dbReference type="ARBA" id="ARBA00022679"/>
    </source>
</evidence>
<dbReference type="EMBL" id="BIMW01000174">
    <property type="protein sequence ID" value="GCE96190.1"/>
    <property type="molecule type" value="Genomic_DNA"/>
</dbReference>
<keyword evidence="4" id="KW-0808">Transferase</keyword>
<evidence type="ECO:0000256" key="10">
    <source>
        <dbReference type="SAM" id="Phobius"/>
    </source>
</evidence>
<comment type="caution">
    <text evidence="12">The sequence shown here is derived from an EMBL/GenBank/DDBJ whole genome shotgun (WGS) entry which is preliminary data.</text>
</comment>
<comment type="catalytic activity">
    <reaction evidence="1">
        <text>ATP + protein L-histidine = ADP + protein N-phospho-L-histidine.</text>
        <dbReference type="EC" id="2.7.13.3"/>
    </reaction>
</comment>
<dbReference type="PANTHER" id="PTHR24421">
    <property type="entry name" value="NITRATE/NITRITE SENSOR PROTEIN NARX-RELATED"/>
    <property type="match status" value="1"/>
</dbReference>
<dbReference type="SMART" id="SM00387">
    <property type="entry name" value="HATPase_c"/>
    <property type="match status" value="1"/>
</dbReference>
<dbReference type="RefSeq" id="WP_152088689.1">
    <property type="nucleotide sequence ID" value="NZ_BIMW01000174.1"/>
</dbReference>
<evidence type="ECO:0000313" key="13">
    <source>
        <dbReference type="Proteomes" id="UP000326169"/>
    </source>
</evidence>
<evidence type="ECO:0000256" key="7">
    <source>
        <dbReference type="ARBA" id="ARBA00022840"/>
    </source>
</evidence>
<feature type="transmembrane region" description="Helical" evidence="10">
    <location>
        <begin position="86"/>
        <end position="105"/>
    </location>
</feature>
<keyword evidence="7" id="KW-0067">ATP-binding</keyword>
<evidence type="ECO:0000256" key="3">
    <source>
        <dbReference type="ARBA" id="ARBA00022553"/>
    </source>
</evidence>
<dbReference type="GeneID" id="301685023"/>
<evidence type="ECO:0000256" key="2">
    <source>
        <dbReference type="ARBA" id="ARBA00012438"/>
    </source>
</evidence>
<dbReference type="PANTHER" id="PTHR24421:SF10">
    <property type="entry name" value="NITRATE_NITRITE SENSOR PROTEIN NARQ"/>
    <property type="match status" value="1"/>
</dbReference>